<keyword evidence="3" id="KW-1185">Reference proteome</keyword>
<comment type="caution">
    <text evidence="2">The sequence shown here is derived from an EMBL/GenBank/DDBJ whole genome shotgun (WGS) entry which is preliminary data.</text>
</comment>
<name>A0ABS9HLF4_9CORY</name>
<reference evidence="2 3" key="1">
    <citation type="submission" date="2022-01" db="EMBL/GenBank/DDBJ databases">
        <title>Identification and Characterization of Corynebacterium sp.</title>
        <authorList>
            <person name="Luo Q."/>
            <person name="Qu P."/>
            <person name="Chen Q."/>
        </authorList>
    </citation>
    <scope>NUCLEOTIDE SEQUENCE [LARGE SCALE GENOMIC DNA]</scope>
    <source>
        <strain evidence="2 3">MC-12</strain>
    </source>
</reference>
<dbReference type="EMBL" id="JAKJKU010000004">
    <property type="protein sequence ID" value="MCF6774639.1"/>
    <property type="molecule type" value="Genomic_DNA"/>
</dbReference>
<evidence type="ECO:0000259" key="1">
    <source>
        <dbReference type="Pfam" id="PF13274"/>
    </source>
</evidence>
<dbReference type="RefSeq" id="WP_160296105.1">
    <property type="nucleotide sequence ID" value="NZ_JAFFSY010000003.1"/>
</dbReference>
<evidence type="ECO:0000313" key="3">
    <source>
        <dbReference type="Proteomes" id="UP001200604"/>
    </source>
</evidence>
<accession>A0ABS9HLF4</accession>
<evidence type="ECO:0000313" key="2">
    <source>
        <dbReference type="EMBL" id="MCF6774639.1"/>
    </source>
</evidence>
<dbReference type="Pfam" id="PF13274">
    <property type="entry name" value="SocA_Panacea"/>
    <property type="match status" value="1"/>
</dbReference>
<organism evidence="2 3">
    <name type="scientific">Corynebacterium parakroppenstedtii</name>
    <dbReference type="NCBI Taxonomy" id="2828363"/>
    <lineage>
        <taxon>Bacteria</taxon>
        <taxon>Bacillati</taxon>
        <taxon>Actinomycetota</taxon>
        <taxon>Actinomycetes</taxon>
        <taxon>Mycobacteriales</taxon>
        <taxon>Corynebacteriaceae</taxon>
        <taxon>Corynebacterium</taxon>
    </lineage>
</organism>
<sequence>MNWGRQRVVDQKEGSIVKACPGTVAYRLSKDHSGKTAATAQNGKGKREDTMATIFDVARRIHMLRPRLTINELHRLCFFAQGWHAAWTGRPLFAEEMQAWEHGPVSPELHRLSTVDSNNHVTNIGAGSANNLSDYGRDVVDRVEAFYTESPTPTRDGVSRQYHSSSWKNARGSLSNSESCPPIPVSDIRKEFTLCMWDNERKPRPPARLPLVSPTQLTQARKRAEIAHKETLQGLALV</sequence>
<gene>
    <name evidence="2" type="ORF">L3H44_09520</name>
</gene>
<proteinExistence type="predicted"/>
<dbReference type="GeneID" id="92727574"/>
<protein>
    <submittedName>
        <fullName evidence="2">DUF4065 domain-containing protein</fullName>
    </submittedName>
</protein>
<dbReference type="Proteomes" id="UP001200604">
    <property type="component" value="Unassembled WGS sequence"/>
</dbReference>
<dbReference type="InterPro" id="IPR025272">
    <property type="entry name" value="SocA_Panacea"/>
</dbReference>
<feature type="domain" description="Antitoxin SocA-like Panacea" evidence="1">
    <location>
        <begin position="76"/>
        <end position="124"/>
    </location>
</feature>